<keyword evidence="2" id="KW-1185">Reference proteome</keyword>
<protein>
    <submittedName>
        <fullName evidence="1">Uncharacterized protein</fullName>
    </submittedName>
</protein>
<evidence type="ECO:0000313" key="2">
    <source>
        <dbReference type="Proteomes" id="UP000828048"/>
    </source>
</evidence>
<name>A0ACB7XNV4_9ERIC</name>
<organism evidence="1 2">
    <name type="scientific">Vaccinium darrowii</name>
    <dbReference type="NCBI Taxonomy" id="229202"/>
    <lineage>
        <taxon>Eukaryota</taxon>
        <taxon>Viridiplantae</taxon>
        <taxon>Streptophyta</taxon>
        <taxon>Embryophyta</taxon>
        <taxon>Tracheophyta</taxon>
        <taxon>Spermatophyta</taxon>
        <taxon>Magnoliopsida</taxon>
        <taxon>eudicotyledons</taxon>
        <taxon>Gunneridae</taxon>
        <taxon>Pentapetalae</taxon>
        <taxon>asterids</taxon>
        <taxon>Ericales</taxon>
        <taxon>Ericaceae</taxon>
        <taxon>Vaccinioideae</taxon>
        <taxon>Vaccinieae</taxon>
        <taxon>Vaccinium</taxon>
    </lineage>
</organism>
<dbReference type="EMBL" id="CM037151">
    <property type="protein sequence ID" value="KAH7842590.1"/>
    <property type="molecule type" value="Genomic_DNA"/>
</dbReference>
<evidence type="ECO:0000313" key="1">
    <source>
        <dbReference type="EMBL" id="KAH7842590.1"/>
    </source>
</evidence>
<comment type="caution">
    <text evidence="1">The sequence shown here is derived from an EMBL/GenBank/DDBJ whole genome shotgun (WGS) entry which is preliminary data.</text>
</comment>
<dbReference type="Proteomes" id="UP000828048">
    <property type="component" value="Chromosome 1"/>
</dbReference>
<proteinExistence type="predicted"/>
<reference evidence="1 2" key="1">
    <citation type="journal article" date="2021" name="Hortic Res">
        <title>High-quality reference genome and annotation aids understanding of berry development for evergreen blueberry (Vaccinium darrowii).</title>
        <authorList>
            <person name="Yu J."/>
            <person name="Hulse-Kemp A.M."/>
            <person name="Babiker E."/>
            <person name="Staton M."/>
        </authorList>
    </citation>
    <scope>NUCLEOTIDE SEQUENCE [LARGE SCALE GENOMIC DNA]</scope>
    <source>
        <strain evidence="2">cv. NJ 8807/NJ 8810</strain>
        <tissue evidence="1">Young leaf</tissue>
    </source>
</reference>
<gene>
    <name evidence="1" type="ORF">Vadar_007047</name>
</gene>
<accession>A0ACB7XNV4</accession>
<sequence length="434" mass="48561">MGSCCSTGERIEGSMVEERHNEKKTRLKKEDDRIDIPNSDCAGSNARVEGSSRFISMFTQQGRKGINQDAMTVLENFNGEKDMYLCAVFDGHGPSGHKVSQQVRDSLPLQLCTSFKKSQTNGFHYNNYPKDTEHSENVDHEDVHNNPFFGSWKSSLIKAFEEMDENLCSNVSIDTYFSGSTAVAVLKQGDHMVIANLGDSRAVLYSRGDDDQLVSVQLTIDLKPNLPKEAERIKNCEGRVFAMDEEPEVFRMWMPEQNCPGLAMARAFGDFCLKDFGLISIPEVSYRRLTDSDEFVVLATDGIWDVLSNDEVAEIVASARKRSIAARLLVDRAVKAWRHKYPNSRVDDCAVVCLFLKNQRPFLTKAMSAASRSSKSYSEVGVVPHFKTIESDDGLDTVINCEIGASPFWNTVTGLTRSLSHGLGRRRTTNDFKD</sequence>